<gene>
    <name evidence="1" type="ORF">ATANTOWER_011161</name>
</gene>
<accession>A0ABU7BMN9</accession>
<evidence type="ECO:0000313" key="1">
    <source>
        <dbReference type="EMBL" id="MED6250825.1"/>
    </source>
</evidence>
<comment type="caution">
    <text evidence="1">The sequence shown here is derived from an EMBL/GenBank/DDBJ whole genome shotgun (WGS) entry which is preliminary data.</text>
</comment>
<evidence type="ECO:0000313" key="2">
    <source>
        <dbReference type="Proteomes" id="UP001345963"/>
    </source>
</evidence>
<dbReference type="Proteomes" id="UP001345963">
    <property type="component" value="Unassembled WGS sequence"/>
</dbReference>
<name>A0ABU7BMN9_9TELE</name>
<sequence length="102" mass="11282">MFRAPVRSWLKALHSASLPESLLQLPGICKPKEGTNLFSSPPASKTPACPPTNFTYTSWKEIQRNNHHLTTTSPVKLSVCGVTYLPLETPLHLNNQQQTATN</sequence>
<proteinExistence type="predicted"/>
<reference evidence="1 2" key="1">
    <citation type="submission" date="2021-07" db="EMBL/GenBank/DDBJ databases">
        <authorList>
            <person name="Palmer J.M."/>
        </authorList>
    </citation>
    <scope>NUCLEOTIDE SEQUENCE [LARGE SCALE GENOMIC DNA]</scope>
    <source>
        <strain evidence="1 2">AT_MEX2019</strain>
        <tissue evidence="1">Muscle</tissue>
    </source>
</reference>
<organism evidence="1 2">
    <name type="scientific">Ataeniobius toweri</name>
    <dbReference type="NCBI Taxonomy" id="208326"/>
    <lineage>
        <taxon>Eukaryota</taxon>
        <taxon>Metazoa</taxon>
        <taxon>Chordata</taxon>
        <taxon>Craniata</taxon>
        <taxon>Vertebrata</taxon>
        <taxon>Euteleostomi</taxon>
        <taxon>Actinopterygii</taxon>
        <taxon>Neopterygii</taxon>
        <taxon>Teleostei</taxon>
        <taxon>Neoteleostei</taxon>
        <taxon>Acanthomorphata</taxon>
        <taxon>Ovalentaria</taxon>
        <taxon>Atherinomorphae</taxon>
        <taxon>Cyprinodontiformes</taxon>
        <taxon>Goodeidae</taxon>
        <taxon>Ataeniobius</taxon>
    </lineage>
</organism>
<protein>
    <submittedName>
        <fullName evidence="1">Uncharacterized protein</fullName>
    </submittedName>
</protein>
<dbReference type="EMBL" id="JAHUTI010059252">
    <property type="protein sequence ID" value="MED6250825.1"/>
    <property type="molecule type" value="Genomic_DNA"/>
</dbReference>
<keyword evidence="2" id="KW-1185">Reference proteome</keyword>